<gene>
    <name evidence="1" type="ORF">KDK_55610</name>
</gene>
<dbReference type="RefSeq" id="WP_126553632.1">
    <property type="nucleotide sequence ID" value="NZ_BIFS01000001.1"/>
</dbReference>
<dbReference type="EMBL" id="BIFS01000001">
    <property type="protein sequence ID" value="GCE21761.1"/>
    <property type="molecule type" value="Genomic_DNA"/>
</dbReference>
<dbReference type="OrthoDB" id="167489at2"/>
<keyword evidence="2" id="KW-1185">Reference proteome</keyword>
<comment type="caution">
    <text evidence="1">The sequence shown here is derived from an EMBL/GenBank/DDBJ whole genome shotgun (WGS) entry which is preliminary data.</text>
</comment>
<accession>A0A402ARM4</accession>
<dbReference type="AlphaFoldDB" id="A0A402ARM4"/>
<protein>
    <submittedName>
        <fullName evidence="1">Uncharacterized protein</fullName>
    </submittedName>
</protein>
<organism evidence="1 2">
    <name type="scientific">Dictyobacter kobayashii</name>
    <dbReference type="NCBI Taxonomy" id="2014872"/>
    <lineage>
        <taxon>Bacteria</taxon>
        <taxon>Bacillati</taxon>
        <taxon>Chloroflexota</taxon>
        <taxon>Ktedonobacteria</taxon>
        <taxon>Ktedonobacterales</taxon>
        <taxon>Dictyobacteraceae</taxon>
        <taxon>Dictyobacter</taxon>
    </lineage>
</organism>
<sequence>MQVGVDGSWKLVRYNNVTNNVDVRFARGFVQPSQSYTISADINGPVMTFTINQHTVATISDATYPDSYGISFGLSDAGAKEPPSALFSHFAYTPLSDSPQEKAVEASSTATAQVNAASSEATTQPAYSAPIPGFGCDHGPGQWQPVNEADQYVTTHCLSHALNVTQREHSKNMGRISFYGLDGNFPSNYSVKVGVDLKKSNNNWAGLSTRVNEQGASYTFLVRNDGNWSMRRYDDRGASHQLAAGRVARHDSYILEAVTNEETLSLQINGGRVASVHDAFLSTTDHIELNTLSGSKSPPGPPTSQTLACSLCLDASLHLL</sequence>
<name>A0A402ARM4_9CHLR</name>
<evidence type="ECO:0000313" key="1">
    <source>
        <dbReference type="EMBL" id="GCE21761.1"/>
    </source>
</evidence>
<proteinExistence type="predicted"/>
<reference evidence="2" key="1">
    <citation type="submission" date="2018-12" db="EMBL/GenBank/DDBJ databases">
        <title>Tengunoibacter tsumagoiensis gen. nov., sp. nov., Dictyobacter kobayashii sp. nov., D. alpinus sp. nov., and D. joshuensis sp. nov. and description of Dictyobacteraceae fam. nov. within the order Ktedonobacterales isolated from Tengu-no-mugimeshi.</title>
        <authorList>
            <person name="Wang C.M."/>
            <person name="Zheng Y."/>
            <person name="Sakai Y."/>
            <person name="Toyoda A."/>
            <person name="Minakuchi Y."/>
            <person name="Abe K."/>
            <person name="Yokota A."/>
            <person name="Yabe S."/>
        </authorList>
    </citation>
    <scope>NUCLEOTIDE SEQUENCE [LARGE SCALE GENOMIC DNA]</scope>
    <source>
        <strain evidence="2">Uno11</strain>
    </source>
</reference>
<evidence type="ECO:0000313" key="2">
    <source>
        <dbReference type="Proteomes" id="UP000287188"/>
    </source>
</evidence>
<dbReference type="Gene3D" id="2.60.120.560">
    <property type="entry name" value="Exo-inulinase, domain 1"/>
    <property type="match status" value="1"/>
</dbReference>
<dbReference type="Proteomes" id="UP000287188">
    <property type="component" value="Unassembled WGS sequence"/>
</dbReference>